<reference evidence="1 2" key="1">
    <citation type="journal article" date="2024" name="J Genomics">
        <title>Draft genome sequencing and assembly of Favolaschia claudopus CIRM-BRFM 2984 isolated from oak limbs.</title>
        <authorList>
            <person name="Navarro D."/>
            <person name="Drula E."/>
            <person name="Chaduli D."/>
            <person name="Cazenave R."/>
            <person name="Ahrendt S."/>
            <person name="Wang J."/>
            <person name="Lipzen A."/>
            <person name="Daum C."/>
            <person name="Barry K."/>
            <person name="Grigoriev I.V."/>
            <person name="Favel A."/>
            <person name="Rosso M.N."/>
            <person name="Martin F."/>
        </authorList>
    </citation>
    <scope>NUCLEOTIDE SEQUENCE [LARGE SCALE GENOMIC DNA]</scope>
    <source>
        <strain evidence="1 2">CIRM-BRFM 2984</strain>
    </source>
</reference>
<organism evidence="1 2">
    <name type="scientific">Favolaschia claudopus</name>
    <dbReference type="NCBI Taxonomy" id="2862362"/>
    <lineage>
        <taxon>Eukaryota</taxon>
        <taxon>Fungi</taxon>
        <taxon>Dikarya</taxon>
        <taxon>Basidiomycota</taxon>
        <taxon>Agaricomycotina</taxon>
        <taxon>Agaricomycetes</taxon>
        <taxon>Agaricomycetidae</taxon>
        <taxon>Agaricales</taxon>
        <taxon>Marasmiineae</taxon>
        <taxon>Mycenaceae</taxon>
        <taxon>Favolaschia</taxon>
    </lineage>
</organism>
<evidence type="ECO:0000313" key="2">
    <source>
        <dbReference type="Proteomes" id="UP001362999"/>
    </source>
</evidence>
<dbReference type="Proteomes" id="UP001362999">
    <property type="component" value="Unassembled WGS sequence"/>
</dbReference>
<dbReference type="EMBL" id="JAWWNJ010000086">
    <property type="protein sequence ID" value="KAK7000841.1"/>
    <property type="molecule type" value="Genomic_DNA"/>
</dbReference>
<feature type="non-terminal residue" evidence="1">
    <location>
        <position position="1"/>
    </location>
</feature>
<gene>
    <name evidence="1" type="ORF">R3P38DRAFT_2471823</name>
</gene>
<feature type="non-terminal residue" evidence="1">
    <location>
        <position position="74"/>
    </location>
</feature>
<protein>
    <submittedName>
        <fullName evidence="1">Uncharacterized protein</fullName>
    </submittedName>
</protein>
<name>A0AAW0A5E6_9AGAR</name>
<evidence type="ECO:0000313" key="1">
    <source>
        <dbReference type="EMBL" id="KAK7000841.1"/>
    </source>
</evidence>
<dbReference type="AlphaFoldDB" id="A0AAW0A5E6"/>
<accession>A0AAW0A5E6</accession>
<comment type="caution">
    <text evidence="1">The sequence shown here is derived from an EMBL/GenBank/DDBJ whole genome shotgun (WGS) entry which is preliminary data.</text>
</comment>
<keyword evidence="2" id="KW-1185">Reference proteome</keyword>
<sequence>NQESWDGSSGHPTGDANVSGFFSDVTVQIRCRKVDLTCNGIDWCQFPDRSHFAGCERYEADEEEMRQLWNHELD</sequence>
<proteinExistence type="predicted"/>